<reference evidence="3" key="2">
    <citation type="submission" date="2018-08" db="UniProtKB">
        <authorList>
            <consortium name="EnsemblPlants"/>
        </authorList>
    </citation>
    <scope>IDENTIFICATION</scope>
    <source>
        <strain evidence="3">Yugu1</strain>
    </source>
</reference>
<dbReference type="HOGENOM" id="CLU_2177592_0_0_1"/>
<dbReference type="EnsemblPlants" id="KQL24968">
    <property type="protein sequence ID" value="KQL24968"/>
    <property type="gene ID" value="SETIT_031976mg"/>
</dbReference>
<dbReference type="Gramene" id="KQL24968">
    <property type="protein sequence ID" value="KQL24968"/>
    <property type="gene ID" value="SETIT_031976mg"/>
</dbReference>
<protein>
    <submittedName>
        <fullName evidence="3">Uncharacterized protein</fullName>
    </submittedName>
</protein>
<accession>K3ZZE4</accession>
<dbReference type="PANTHER" id="PTHR36753">
    <property type="entry name" value="TRANSMEMBRANE PROTEIN"/>
    <property type="match status" value="1"/>
</dbReference>
<reference evidence="4" key="1">
    <citation type="journal article" date="2012" name="Nat. Biotechnol.">
        <title>Reference genome sequence of the model plant Setaria.</title>
        <authorList>
            <person name="Bennetzen J.L."/>
            <person name="Schmutz J."/>
            <person name="Wang H."/>
            <person name="Percifield R."/>
            <person name="Hawkins J."/>
            <person name="Pontaroli A.C."/>
            <person name="Estep M."/>
            <person name="Feng L."/>
            <person name="Vaughn J.N."/>
            <person name="Grimwood J."/>
            <person name="Jenkins J."/>
            <person name="Barry K."/>
            <person name="Lindquist E."/>
            <person name="Hellsten U."/>
            <person name="Deshpande S."/>
            <person name="Wang X."/>
            <person name="Wu X."/>
            <person name="Mitros T."/>
            <person name="Triplett J."/>
            <person name="Yang X."/>
            <person name="Ye C.Y."/>
            <person name="Mauro-Herrera M."/>
            <person name="Wang L."/>
            <person name="Li P."/>
            <person name="Sharma M."/>
            <person name="Sharma R."/>
            <person name="Ronald P.C."/>
            <person name="Panaud O."/>
            <person name="Kellogg E.A."/>
            <person name="Brutnell T.P."/>
            <person name="Doust A.N."/>
            <person name="Tuskan G.A."/>
            <person name="Rokhsar D."/>
            <person name="Devos K.M."/>
        </authorList>
    </citation>
    <scope>NUCLEOTIDE SEQUENCE [LARGE SCALE GENOMIC DNA]</scope>
    <source>
        <strain evidence="4">cv. Yugu1</strain>
    </source>
</reference>
<evidence type="ECO:0000313" key="3">
    <source>
        <dbReference type="EnsemblPlants" id="KQL24968"/>
    </source>
</evidence>
<dbReference type="eggNOG" id="ENOG502SD9E">
    <property type="taxonomic scope" value="Eukaryota"/>
</dbReference>
<name>K3ZZE4_SETIT</name>
<dbReference type="AlphaFoldDB" id="K3ZZE4"/>
<evidence type="ECO:0000256" key="1">
    <source>
        <dbReference type="SAM" id="MobiDB-lite"/>
    </source>
</evidence>
<feature type="compositionally biased region" description="Basic and acidic residues" evidence="1">
    <location>
        <begin position="1"/>
        <end position="14"/>
    </location>
</feature>
<keyword evidence="4" id="KW-1185">Reference proteome</keyword>
<feature type="transmembrane region" description="Helical" evidence="2">
    <location>
        <begin position="48"/>
        <end position="75"/>
    </location>
</feature>
<dbReference type="PANTHER" id="PTHR36753:SF2">
    <property type="entry name" value="TRANSMEMBRANE PROTEIN"/>
    <property type="match status" value="1"/>
</dbReference>
<dbReference type="Proteomes" id="UP000004995">
    <property type="component" value="Unassembled WGS sequence"/>
</dbReference>
<dbReference type="InParanoid" id="K3ZZE4"/>
<evidence type="ECO:0000313" key="4">
    <source>
        <dbReference type="Proteomes" id="UP000004995"/>
    </source>
</evidence>
<organism evidence="3 4">
    <name type="scientific">Setaria italica</name>
    <name type="common">Foxtail millet</name>
    <name type="synonym">Panicum italicum</name>
    <dbReference type="NCBI Taxonomy" id="4555"/>
    <lineage>
        <taxon>Eukaryota</taxon>
        <taxon>Viridiplantae</taxon>
        <taxon>Streptophyta</taxon>
        <taxon>Embryophyta</taxon>
        <taxon>Tracheophyta</taxon>
        <taxon>Spermatophyta</taxon>
        <taxon>Magnoliopsida</taxon>
        <taxon>Liliopsida</taxon>
        <taxon>Poales</taxon>
        <taxon>Poaceae</taxon>
        <taxon>PACMAD clade</taxon>
        <taxon>Panicoideae</taxon>
        <taxon>Panicodae</taxon>
        <taxon>Paniceae</taxon>
        <taxon>Cenchrinae</taxon>
        <taxon>Setaria</taxon>
    </lineage>
</organism>
<evidence type="ECO:0000256" key="2">
    <source>
        <dbReference type="SAM" id="Phobius"/>
    </source>
</evidence>
<proteinExistence type="predicted"/>
<keyword evidence="2" id="KW-0472">Membrane</keyword>
<sequence>QTPDLTRPRPERYPARSKSASPFRNACAPALSPSGTGRRRRRAEMCCCPSKACCICTLIILVLVAVGLVFGFGIYTRGFHKLTSNIHLDDHHSAGGSFRAYGHFAPPPPY</sequence>
<keyword evidence="2" id="KW-0812">Transmembrane</keyword>
<keyword evidence="2" id="KW-1133">Transmembrane helix</keyword>
<dbReference type="EMBL" id="AGNK02001156">
    <property type="status" value="NOT_ANNOTATED_CDS"/>
    <property type="molecule type" value="Genomic_DNA"/>
</dbReference>
<feature type="region of interest" description="Disordered" evidence="1">
    <location>
        <begin position="1"/>
        <end position="39"/>
    </location>
</feature>